<dbReference type="EMBL" id="JAMZIH010007139">
    <property type="protein sequence ID" value="KAJ1673292.1"/>
    <property type="molecule type" value="Genomic_DNA"/>
</dbReference>
<name>A0ACC1HAX4_9FUNG</name>
<accession>A0ACC1HAX4</accession>
<comment type="caution">
    <text evidence="1">The sequence shown here is derived from an EMBL/GenBank/DDBJ whole genome shotgun (WGS) entry which is preliminary data.</text>
</comment>
<organism evidence="1 2">
    <name type="scientific">Spiromyces aspiralis</name>
    <dbReference type="NCBI Taxonomy" id="68401"/>
    <lineage>
        <taxon>Eukaryota</taxon>
        <taxon>Fungi</taxon>
        <taxon>Fungi incertae sedis</taxon>
        <taxon>Zoopagomycota</taxon>
        <taxon>Kickxellomycotina</taxon>
        <taxon>Kickxellomycetes</taxon>
        <taxon>Kickxellales</taxon>
        <taxon>Kickxellaceae</taxon>
        <taxon>Spiromyces</taxon>
    </lineage>
</organism>
<feature type="non-terminal residue" evidence="1">
    <location>
        <position position="1"/>
    </location>
</feature>
<protein>
    <submittedName>
        <fullName evidence="1">Uncharacterized protein</fullName>
    </submittedName>
</protein>
<evidence type="ECO:0000313" key="1">
    <source>
        <dbReference type="EMBL" id="KAJ1673292.1"/>
    </source>
</evidence>
<keyword evidence="2" id="KW-1185">Reference proteome</keyword>
<dbReference type="Proteomes" id="UP001145114">
    <property type="component" value="Unassembled WGS sequence"/>
</dbReference>
<reference evidence="1" key="1">
    <citation type="submission" date="2022-06" db="EMBL/GenBank/DDBJ databases">
        <title>Phylogenomic reconstructions and comparative analyses of Kickxellomycotina fungi.</title>
        <authorList>
            <person name="Reynolds N.K."/>
            <person name="Stajich J.E."/>
            <person name="Barry K."/>
            <person name="Grigoriev I.V."/>
            <person name="Crous P."/>
            <person name="Smith M.E."/>
        </authorList>
    </citation>
    <scope>NUCLEOTIDE SEQUENCE</scope>
    <source>
        <strain evidence="1">RSA 2271</strain>
    </source>
</reference>
<sequence length="365" mass="40910">TRPERRWLWWGGNKEEKKRRPKHRKFVFAYVGDSVSDYGGLDSAHLGVLLRFQRQSVPPSSQVLTSINASIMAIYELVRHGKAALATSYALYLYMLVYALQLVQVKIYSDIFGPFLSKWSFIFFHFLYVIPLAIGVSLSGPASPNVFDAAPAPRELGSLTTLRGIVYCTIYLTSLICMHFILASRDWFQCRAFDARATNSPGWEQPNRWSLYAENYESSVTTILLFGNVLTAANLLNLGDKWRQPWYKNISLLCLTLLLGVPWVVVAVAPPNFLGCLLEVNCGNPEALARLGYRVPAGITRDYSNNPSGHNVLPAGFRAFLLAYVAATFGATIFVEQFMIRGLVGRVLTNWWGQLGASKLHVFKP</sequence>
<proteinExistence type="predicted"/>
<evidence type="ECO:0000313" key="2">
    <source>
        <dbReference type="Proteomes" id="UP001145114"/>
    </source>
</evidence>
<gene>
    <name evidence="1" type="ORF">EV182_005519</name>
</gene>